<organism evidence="1">
    <name type="scientific">Brassica napus</name>
    <name type="common">Rape</name>
    <dbReference type="NCBI Taxonomy" id="3708"/>
    <lineage>
        <taxon>Eukaryota</taxon>
        <taxon>Viridiplantae</taxon>
        <taxon>Streptophyta</taxon>
        <taxon>Embryophyta</taxon>
        <taxon>Tracheophyta</taxon>
        <taxon>Spermatophyta</taxon>
        <taxon>Magnoliopsida</taxon>
        <taxon>eudicotyledons</taxon>
        <taxon>Gunneridae</taxon>
        <taxon>Pentapetalae</taxon>
        <taxon>rosids</taxon>
        <taxon>malvids</taxon>
        <taxon>Brassicales</taxon>
        <taxon>Brassicaceae</taxon>
        <taxon>Brassiceae</taxon>
        <taxon>Brassica</taxon>
    </lineage>
</organism>
<accession>A0A816JZZ6</accession>
<evidence type="ECO:0000313" key="1">
    <source>
        <dbReference type="EMBL" id="CAF1856787.1"/>
    </source>
</evidence>
<gene>
    <name evidence="1" type="ORF">DARMORV10_C04P42190.1</name>
</gene>
<dbReference type="AlphaFoldDB" id="A0A816JZZ6"/>
<proteinExistence type="predicted"/>
<reference evidence="1" key="1">
    <citation type="submission" date="2021-01" db="EMBL/GenBank/DDBJ databases">
        <authorList>
            <consortium name="Genoscope - CEA"/>
            <person name="William W."/>
        </authorList>
    </citation>
    <scope>NUCLEOTIDE SEQUENCE</scope>
</reference>
<sequence>MMGEEPEREHKGDDRHVVHFEVREIPPDPIIRISKRFRPEIARCCDRLWRIKAERRERKVQNAGVGDGLWFTLCLDCNLILDLKLTVTIPVGVGGSSFNDLLLTDFLDKFMEKKPKQNTWHSGSQIEPSKKDDYLNGVLAFTRTIGDCELKTADSFHCLPLHL</sequence>
<name>A0A816JZZ6_BRANA</name>
<dbReference type="Proteomes" id="UP001295469">
    <property type="component" value="Chromosome C04"/>
</dbReference>
<dbReference type="EMBL" id="HG994368">
    <property type="protein sequence ID" value="CAF1856787.1"/>
    <property type="molecule type" value="Genomic_DNA"/>
</dbReference>
<protein>
    <submittedName>
        <fullName evidence="1">(rape) hypothetical protein</fullName>
    </submittedName>
</protein>